<keyword evidence="3" id="KW-0862">Zinc</keyword>
<evidence type="ECO:0000256" key="4">
    <source>
        <dbReference type="ARBA" id="ARBA00023015"/>
    </source>
</evidence>
<feature type="region of interest" description="Disordered" evidence="6">
    <location>
        <begin position="475"/>
        <end position="499"/>
    </location>
</feature>
<feature type="domain" description="Zinc finger PHD-type" evidence="7">
    <location>
        <begin position="25"/>
        <end position="72"/>
    </location>
</feature>
<proteinExistence type="predicted"/>
<dbReference type="InterPro" id="IPR056280">
    <property type="entry name" value="AIPP2-like_SPOC"/>
</dbReference>
<keyword evidence="9" id="KW-1185">Reference proteome</keyword>
<keyword evidence="5" id="KW-0804">Transcription</keyword>
<evidence type="ECO:0000256" key="2">
    <source>
        <dbReference type="ARBA" id="ARBA00022771"/>
    </source>
</evidence>
<dbReference type="SUPFAM" id="SSF57903">
    <property type="entry name" value="FYVE/PHD zinc finger"/>
    <property type="match status" value="1"/>
</dbReference>
<dbReference type="Proteomes" id="UP001341840">
    <property type="component" value="Unassembled WGS sequence"/>
</dbReference>
<evidence type="ECO:0000313" key="9">
    <source>
        <dbReference type="Proteomes" id="UP001341840"/>
    </source>
</evidence>
<name>A0ABU6V5B9_9FABA</name>
<protein>
    <recommendedName>
        <fullName evidence="7">Zinc finger PHD-type domain-containing protein</fullName>
    </recommendedName>
</protein>
<evidence type="ECO:0000256" key="6">
    <source>
        <dbReference type="SAM" id="MobiDB-lite"/>
    </source>
</evidence>
<evidence type="ECO:0000313" key="8">
    <source>
        <dbReference type="EMBL" id="MED6167690.1"/>
    </source>
</evidence>
<dbReference type="InterPro" id="IPR013083">
    <property type="entry name" value="Znf_RING/FYVE/PHD"/>
</dbReference>
<dbReference type="PANTHER" id="PTHR33304">
    <property type="match status" value="1"/>
</dbReference>
<comment type="caution">
    <text evidence="8">The sequence shown here is derived from an EMBL/GenBank/DDBJ whole genome shotgun (WGS) entry which is preliminary data.</text>
</comment>
<sequence>MQKSCQSQPVKPRDIIDLTGDEGRVCDTCGDVGLESSLALCNKCNDGAEHIYCMRVKMEELPKDGWTCEECMPREWTGKLVQDKVEQPVATNRSKRRSENSIDPESSKSSKLKFRSSYSAKSGTTKPPLRYKICDFPSEVQSLEKASATMKNVVPRIFSGPCNDYPLERSSYSAKSGISRSRLQLKKYDFPSEVQFLGKASATMKNVVPRIFSGPCDDYPLDKDFSYKKFGKVKMKSLNEIMHLTSQNSSNSQEKAMVPHDYGENNKVLSLEDELAIKGRALETREQSSKVSSPRDRSPSSRNHRLKSSNTNLEGVIIDTSCKQSSCDTKEKTTSSKCSIDESPNLLLQTETTCDECSLLEPRSANLESEPATKDGCLQKHTVDEYPALHDDGKGKDHIIADTSMPFNGVVSRKSNDTCSSVPVNCLELHNPAMCLLASSGVAANRSEMEISGDENLLSGTVSFNLDVGQSCGQFNTRLQPSNHETHEDTNTPNGKNNENQQAEQFTEDAAAQIIHELCPGRALDERSCPTDLGVTISSQVFVCPKIDHSWQGKFLIQRIEEISTICDGIQAHLSTCASPEVLDVVDRLPNMIVLDKLPRLTMWPSQFTEGQPTEDKIVLYFFAEDPRSYRTCYTQLVDIMIKEDLALKANLDGVELLIFPSNILPEKSQRWNDILFLWGFFKGRKENNSTSPQLRNKDYPEKGDHMARVDKIPEADRPSRDTGLLPGDSSNDNGINKRVDHEVLDLSISLDLYPRPLADASPAAADSLDLQVANALVHLSNTNQK</sequence>
<evidence type="ECO:0000256" key="5">
    <source>
        <dbReference type="ARBA" id="ARBA00023163"/>
    </source>
</evidence>
<keyword evidence="1" id="KW-0479">Metal-binding</keyword>
<keyword evidence="4" id="KW-0805">Transcription regulation</keyword>
<organism evidence="8 9">
    <name type="scientific">Stylosanthes scabra</name>
    <dbReference type="NCBI Taxonomy" id="79078"/>
    <lineage>
        <taxon>Eukaryota</taxon>
        <taxon>Viridiplantae</taxon>
        <taxon>Streptophyta</taxon>
        <taxon>Embryophyta</taxon>
        <taxon>Tracheophyta</taxon>
        <taxon>Spermatophyta</taxon>
        <taxon>Magnoliopsida</taxon>
        <taxon>eudicotyledons</taxon>
        <taxon>Gunneridae</taxon>
        <taxon>Pentapetalae</taxon>
        <taxon>rosids</taxon>
        <taxon>fabids</taxon>
        <taxon>Fabales</taxon>
        <taxon>Fabaceae</taxon>
        <taxon>Papilionoideae</taxon>
        <taxon>50 kb inversion clade</taxon>
        <taxon>dalbergioids sensu lato</taxon>
        <taxon>Dalbergieae</taxon>
        <taxon>Pterocarpus clade</taxon>
        <taxon>Stylosanthes</taxon>
    </lineage>
</organism>
<dbReference type="SMART" id="SM00249">
    <property type="entry name" value="PHD"/>
    <property type="match status" value="1"/>
</dbReference>
<dbReference type="PANTHER" id="PTHR33304:SF15">
    <property type="entry name" value="ZINC FINGER PHD-TYPE DOMAIN-CONTAINING PROTEIN"/>
    <property type="match status" value="1"/>
</dbReference>
<keyword evidence="2" id="KW-0863">Zinc-finger</keyword>
<dbReference type="EMBL" id="JASCZI010151045">
    <property type="protein sequence ID" value="MED6167690.1"/>
    <property type="molecule type" value="Genomic_DNA"/>
</dbReference>
<evidence type="ECO:0000256" key="3">
    <source>
        <dbReference type="ARBA" id="ARBA00022833"/>
    </source>
</evidence>
<evidence type="ECO:0000256" key="1">
    <source>
        <dbReference type="ARBA" id="ARBA00022723"/>
    </source>
</evidence>
<feature type="compositionally biased region" description="Basic and acidic residues" evidence="6">
    <location>
        <begin position="281"/>
        <end position="299"/>
    </location>
</feature>
<dbReference type="InterPro" id="IPR001965">
    <property type="entry name" value="Znf_PHD"/>
</dbReference>
<feature type="compositionally biased region" description="Basic and acidic residues" evidence="6">
    <location>
        <begin position="696"/>
        <end position="721"/>
    </location>
</feature>
<accession>A0ABU6V5B9</accession>
<gene>
    <name evidence="8" type="ORF">PIB30_005317</name>
</gene>
<reference evidence="8 9" key="1">
    <citation type="journal article" date="2023" name="Plants (Basel)">
        <title>Bridging the Gap: Combining Genomics and Transcriptomics Approaches to Understand Stylosanthes scabra, an Orphan Legume from the Brazilian Caatinga.</title>
        <authorList>
            <person name="Ferreira-Neto J.R.C."/>
            <person name="da Silva M.D."/>
            <person name="Binneck E."/>
            <person name="de Melo N.F."/>
            <person name="da Silva R.H."/>
            <person name="de Melo A.L.T.M."/>
            <person name="Pandolfi V."/>
            <person name="Bustamante F.O."/>
            <person name="Brasileiro-Vidal A.C."/>
            <person name="Benko-Iseppon A.M."/>
        </authorList>
    </citation>
    <scope>NUCLEOTIDE SEQUENCE [LARGE SCALE GENOMIC DNA]</scope>
    <source>
        <tissue evidence="8">Leaves</tissue>
    </source>
</reference>
<feature type="region of interest" description="Disordered" evidence="6">
    <location>
        <begin position="82"/>
        <end position="125"/>
    </location>
</feature>
<dbReference type="Gene3D" id="3.30.40.10">
    <property type="entry name" value="Zinc/RING finger domain, C3HC4 (zinc finger)"/>
    <property type="match status" value="1"/>
</dbReference>
<dbReference type="InterPro" id="IPR011011">
    <property type="entry name" value="Znf_FYVE_PHD"/>
</dbReference>
<feature type="region of interest" description="Disordered" evidence="6">
    <location>
        <begin position="281"/>
        <end position="310"/>
    </location>
</feature>
<feature type="compositionally biased region" description="Basic and acidic residues" evidence="6">
    <location>
        <begin position="97"/>
        <end position="108"/>
    </location>
</feature>
<dbReference type="Pfam" id="PF23121">
    <property type="entry name" value="SPOC_AIPP2"/>
    <property type="match status" value="1"/>
</dbReference>
<dbReference type="InterPro" id="IPR049914">
    <property type="entry name" value="PHD1-3/5-6"/>
</dbReference>
<feature type="region of interest" description="Disordered" evidence="6">
    <location>
        <begin position="689"/>
        <end position="737"/>
    </location>
</feature>
<evidence type="ECO:0000259" key="7">
    <source>
        <dbReference type="SMART" id="SM00249"/>
    </source>
</evidence>